<dbReference type="RefSeq" id="WP_102950092.1">
    <property type="nucleotide sequence ID" value="NZ_CP024847.1"/>
</dbReference>
<dbReference type="Gene3D" id="3.40.250.10">
    <property type="entry name" value="Rhodanese-like domain"/>
    <property type="match status" value="1"/>
</dbReference>
<evidence type="ECO:0000313" key="3">
    <source>
        <dbReference type="EMBL" id="AUR50792.1"/>
    </source>
</evidence>
<dbReference type="PANTHER" id="PTHR43031:SF1">
    <property type="entry name" value="PYRIDINE NUCLEOTIDE-DISULPHIDE OXIDOREDUCTASE"/>
    <property type="match status" value="1"/>
</dbReference>
<protein>
    <recommendedName>
        <fullName evidence="2">Rhodanese domain-containing protein</fullName>
    </recommendedName>
</protein>
<feature type="domain" description="Rhodanese" evidence="2">
    <location>
        <begin position="17"/>
        <end position="106"/>
    </location>
</feature>
<keyword evidence="1" id="KW-0812">Transmembrane</keyword>
<dbReference type="InterPro" id="IPR001763">
    <property type="entry name" value="Rhodanese-like_dom"/>
</dbReference>
<evidence type="ECO:0000259" key="2">
    <source>
        <dbReference type="PROSITE" id="PS50206"/>
    </source>
</evidence>
<dbReference type="PANTHER" id="PTHR43031">
    <property type="entry name" value="FAD-DEPENDENT OXIDOREDUCTASE"/>
    <property type="match status" value="1"/>
</dbReference>
<reference evidence="4" key="1">
    <citation type="submission" date="2017-11" db="EMBL/GenBank/DDBJ databases">
        <authorList>
            <person name="Chan K.G."/>
            <person name="Lee L.S."/>
        </authorList>
    </citation>
    <scope>NUCLEOTIDE SEQUENCE [LARGE SCALE GENOMIC DNA]</scope>
    <source>
        <strain evidence="4">DSM 100970</strain>
    </source>
</reference>
<feature type="transmembrane region" description="Helical" evidence="1">
    <location>
        <begin position="144"/>
        <end position="167"/>
    </location>
</feature>
<dbReference type="Pfam" id="PF11127">
    <property type="entry name" value="YgaP-like_TM"/>
    <property type="match status" value="1"/>
</dbReference>
<dbReference type="SMART" id="SM00450">
    <property type="entry name" value="RHOD"/>
    <property type="match status" value="1"/>
</dbReference>
<dbReference type="InterPro" id="IPR050229">
    <property type="entry name" value="GlpE_sulfurtransferase"/>
</dbReference>
<organism evidence="3 4">
    <name type="scientific">Aquella oligotrophica</name>
    <dbReference type="NCBI Taxonomy" id="2067065"/>
    <lineage>
        <taxon>Bacteria</taxon>
        <taxon>Pseudomonadati</taxon>
        <taxon>Pseudomonadota</taxon>
        <taxon>Betaproteobacteria</taxon>
        <taxon>Neisseriales</taxon>
        <taxon>Neisseriaceae</taxon>
        <taxon>Aquella</taxon>
    </lineage>
</organism>
<keyword evidence="4" id="KW-1185">Reference proteome</keyword>
<gene>
    <name evidence="3" type="ORF">CUN60_00265</name>
</gene>
<dbReference type="EMBL" id="CP024847">
    <property type="protein sequence ID" value="AUR50792.1"/>
    <property type="molecule type" value="Genomic_DNA"/>
</dbReference>
<sequence>MAKIRYISAQELKQLYDTDEVLVCDIREHDEFNREHIRGALNMPLSKFDPKQLAIAGKSMEHVAIHCQSGNRTKMNEAKFAQIDREEVLIVNGGISAWKAIGCIVNKNSKAPLPIMRQVQIVAGSLIMLGVLLGYFVAPGFFLLSGFVGAGLTFAGVTGFCGMANLLMLLPYNKKQQCGVCQ</sequence>
<evidence type="ECO:0000256" key="1">
    <source>
        <dbReference type="SAM" id="Phobius"/>
    </source>
</evidence>
<dbReference type="SUPFAM" id="SSF52821">
    <property type="entry name" value="Rhodanese/Cell cycle control phosphatase"/>
    <property type="match status" value="1"/>
</dbReference>
<dbReference type="KEGG" id="nba:CUN60_00265"/>
<dbReference type="InterPro" id="IPR036873">
    <property type="entry name" value="Rhodanese-like_dom_sf"/>
</dbReference>
<dbReference type="AlphaFoldDB" id="A0A2I7N2X7"/>
<dbReference type="OrthoDB" id="1445766at2"/>
<name>A0A2I7N2X7_9NEIS</name>
<keyword evidence="1" id="KW-1133">Transmembrane helix</keyword>
<dbReference type="Pfam" id="PF00581">
    <property type="entry name" value="Rhodanese"/>
    <property type="match status" value="1"/>
</dbReference>
<evidence type="ECO:0000313" key="4">
    <source>
        <dbReference type="Proteomes" id="UP000236655"/>
    </source>
</evidence>
<dbReference type="Gene3D" id="6.10.140.1340">
    <property type="match status" value="1"/>
</dbReference>
<feature type="transmembrane region" description="Helical" evidence="1">
    <location>
        <begin position="119"/>
        <end position="138"/>
    </location>
</feature>
<accession>A0A2I7N2X7</accession>
<dbReference type="Proteomes" id="UP000236655">
    <property type="component" value="Chromosome"/>
</dbReference>
<dbReference type="InterPro" id="IPR021309">
    <property type="entry name" value="YgaP-like_TM"/>
</dbReference>
<keyword evidence="1" id="KW-0472">Membrane</keyword>
<proteinExistence type="predicted"/>
<dbReference type="PROSITE" id="PS50206">
    <property type="entry name" value="RHODANESE_3"/>
    <property type="match status" value="1"/>
</dbReference>